<evidence type="ECO:0000313" key="2">
    <source>
        <dbReference type="Proteomes" id="UP001596074"/>
    </source>
</evidence>
<accession>A0ABW0ZYT2</accession>
<protein>
    <submittedName>
        <fullName evidence="1">Uncharacterized protein</fullName>
    </submittedName>
</protein>
<organism evidence="1 2">
    <name type="scientific">Actinomadura rugatobispora</name>
    <dbReference type="NCBI Taxonomy" id="1994"/>
    <lineage>
        <taxon>Bacteria</taxon>
        <taxon>Bacillati</taxon>
        <taxon>Actinomycetota</taxon>
        <taxon>Actinomycetes</taxon>
        <taxon>Streptosporangiales</taxon>
        <taxon>Thermomonosporaceae</taxon>
        <taxon>Actinomadura</taxon>
    </lineage>
</organism>
<dbReference type="RefSeq" id="WP_378282545.1">
    <property type="nucleotide sequence ID" value="NZ_JBHSON010000018.1"/>
</dbReference>
<keyword evidence="2" id="KW-1185">Reference proteome</keyword>
<name>A0ABW0ZYT2_9ACTN</name>
<comment type="caution">
    <text evidence="1">The sequence shown here is derived from an EMBL/GenBank/DDBJ whole genome shotgun (WGS) entry which is preliminary data.</text>
</comment>
<reference evidence="2" key="1">
    <citation type="journal article" date="2019" name="Int. J. Syst. Evol. Microbiol.">
        <title>The Global Catalogue of Microorganisms (GCM) 10K type strain sequencing project: providing services to taxonomists for standard genome sequencing and annotation.</title>
        <authorList>
            <consortium name="The Broad Institute Genomics Platform"/>
            <consortium name="The Broad Institute Genome Sequencing Center for Infectious Disease"/>
            <person name="Wu L."/>
            <person name="Ma J."/>
        </authorList>
    </citation>
    <scope>NUCLEOTIDE SEQUENCE [LARGE SCALE GENOMIC DNA]</scope>
    <source>
        <strain evidence="2">KCTC 42087</strain>
    </source>
</reference>
<dbReference type="EMBL" id="JBHSON010000018">
    <property type="protein sequence ID" value="MFC5746924.1"/>
    <property type="molecule type" value="Genomic_DNA"/>
</dbReference>
<dbReference type="Proteomes" id="UP001596074">
    <property type="component" value="Unassembled WGS sequence"/>
</dbReference>
<gene>
    <name evidence="1" type="ORF">ACFPZN_14955</name>
</gene>
<sequence>MIEIKSYLQTRDGRLVEIGAASETLRDERYIDGALEMTVNGVRIIDVAMWDYIDQLWAYICTMAADLQATGEASTGFPDQALKLSFERQGRNRVLVTLTGTNVHRAASAAEDELVAALREAGSAFFTELARVLPHDGGSYAGALATLLGTSPPKT</sequence>
<proteinExistence type="predicted"/>
<evidence type="ECO:0000313" key="1">
    <source>
        <dbReference type="EMBL" id="MFC5746924.1"/>
    </source>
</evidence>